<evidence type="ECO:0000313" key="13">
    <source>
        <dbReference type="Proteomes" id="UP000292136"/>
    </source>
</evidence>
<evidence type="ECO:0000256" key="5">
    <source>
        <dbReference type="ARBA" id="ARBA00022741"/>
    </source>
</evidence>
<comment type="caution">
    <text evidence="12">The sequence shown here is derived from an EMBL/GenBank/DDBJ whole genome shotgun (WGS) entry which is preliminary data.</text>
</comment>
<evidence type="ECO:0000256" key="4">
    <source>
        <dbReference type="ARBA" id="ARBA00022692"/>
    </source>
</evidence>
<dbReference type="RefSeq" id="WP_130459195.1">
    <property type="nucleotide sequence ID" value="NZ_SHKM01000001.1"/>
</dbReference>
<keyword evidence="13" id="KW-1185">Reference proteome</keyword>
<proteinExistence type="inferred from homology"/>
<keyword evidence="7 11" id="KW-0630">Potassium</keyword>
<dbReference type="InterPro" id="IPR003820">
    <property type="entry name" value="KdpC"/>
</dbReference>
<keyword evidence="1 11" id="KW-0813">Transport</keyword>
<evidence type="ECO:0000256" key="7">
    <source>
        <dbReference type="ARBA" id="ARBA00022958"/>
    </source>
</evidence>
<evidence type="ECO:0000256" key="8">
    <source>
        <dbReference type="ARBA" id="ARBA00022989"/>
    </source>
</evidence>
<comment type="subunit">
    <text evidence="11">The system is composed of three essential subunits: KdpA, KdpB and KdpC.</text>
</comment>
<keyword evidence="5 11" id="KW-0547">Nucleotide-binding</keyword>
<dbReference type="HAMAP" id="MF_00276">
    <property type="entry name" value="KdpC"/>
    <property type="match status" value="1"/>
</dbReference>
<dbReference type="PIRSF" id="PIRSF001296">
    <property type="entry name" value="K_ATPase_KdpC"/>
    <property type="match status" value="1"/>
</dbReference>
<dbReference type="NCBIfam" id="NF001454">
    <property type="entry name" value="PRK00315.1"/>
    <property type="match status" value="1"/>
</dbReference>
<keyword evidence="9 11" id="KW-0406">Ion transport</keyword>
<keyword evidence="2 11" id="KW-1003">Cell membrane</keyword>
<comment type="similarity">
    <text evidence="11">Belongs to the KdpC family.</text>
</comment>
<keyword evidence="10 11" id="KW-0472">Membrane</keyword>
<dbReference type="Pfam" id="PF02669">
    <property type="entry name" value="KdpC"/>
    <property type="match status" value="1"/>
</dbReference>
<evidence type="ECO:0000256" key="3">
    <source>
        <dbReference type="ARBA" id="ARBA00022538"/>
    </source>
</evidence>
<dbReference type="Proteomes" id="UP000292136">
    <property type="component" value="Unassembled WGS sequence"/>
</dbReference>
<evidence type="ECO:0000256" key="6">
    <source>
        <dbReference type="ARBA" id="ARBA00022840"/>
    </source>
</evidence>
<dbReference type="EMBL" id="SHKM01000001">
    <property type="protein sequence ID" value="RZT90926.1"/>
    <property type="molecule type" value="Genomic_DNA"/>
</dbReference>
<evidence type="ECO:0000256" key="9">
    <source>
        <dbReference type="ARBA" id="ARBA00023065"/>
    </source>
</evidence>
<evidence type="ECO:0000313" key="12">
    <source>
        <dbReference type="EMBL" id="RZT90926.1"/>
    </source>
</evidence>
<keyword evidence="4 11" id="KW-0812">Transmembrane</keyword>
<gene>
    <name evidence="11" type="primary">kdpC</name>
    <name evidence="12" type="ORF">EV678_1751</name>
</gene>
<organism evidence="12 13">
    <name type="scientific">Azospira oryzae</name>
    <dbReference type="NCBI Taxonomy" id="146939"/>
    <lineage>
        <taxon>Bacteria</taxon>
        <taxon>Pseudomonadati</taxon>
        <taxon>Pseudomonadota</taxon>
        <taxon>Betaproteobacteria</taxon>
        <taxon>Rhodocyclales</taxon>
        <taxon>Rhodocyclaceae</taxon>
        <taxon>Azospira</taxon>
    </lineage>
</organism>
<accession>A0ABY0IUM1</accession>
<keyword evidence="8 11" id="KW-1133">Transmembrane helix</keyword>
<reference evidence="12 13" key="1">
    <citation type="submission" date="2019-02" db="EMBL/GenBank/DDBJ databases">
        <title>Genomic Encyclopedia of Type Strains, Phase IV (KMG-IV): sequencing the most valuable type-strain genomes for metagenomic binning, comparative biology and taxonomic classification.</title>
        <authorList>
            <person name="Goeker M."/>
        </authorList>
    </citation>
    <scope>NUCLEOTIDE SEQUENCE [LARGE SCALE GENOMIC DNA]</scope>
    <source>
        <strain evidence="12 13">DSM 21223</strain>
    </source>
</reference>
<sequence length="191" mass="19993">MLKELQPALILLALLSALTGAAYPALVTGLAQATMSDQANGSLLKENGQAVGSRLIGQPFSDPRYFWGRPSATAPMPYNGGSSGGANLGPLNPALEAALQERISVLKAADPSQQAPIPVDLVTASASGLDPHISPAAARWQAPRVARLRGLPEARVLALLERHTEGRQWGFLGEPRVNVLALNRALDQAAP</sequence>
<evidence type="ECO:0000256" key="2">
    <source>
        <dbReference type="ARBA" id="ARBA00022475"/>
    </source>
</evidence>
<dbReference type="PANTHER" id="PTHR30042">
    <property type="entry name" value="POTASSIUM-TRANSPORTING ATPASE C CHAIN"/>
    <property type="match status" value="1"/>
</dbReference>
<keyword evidence="6 11" id="KW-0067">ATP-binding</keyword>
<dbReference type="PANTHER" id="PTHR30042:SF2">
    <property type="entry name" value="POTASSIUM-TRANSPORTING ATPASE KDPC SUBUNIT"/>
    <property type="match status" value="1"/>
</dbReference>
<evidence type="ECO:0000256" key="1">
    <source>
        <dbReference type="ARBA" id="ARBA00022448"/>
    </source>
</evidence>
<dbReference type="NCBIfam" id="TIGR00681">
    <property type="entry name" value="kdpC"/>
    <property type="match status" value="1"/>
</dbReference>
<comment type="function">
    <text evidence="11">Part of the high-affinity ATP-driven potassium transport (or Kdp) system, which catalyzes the hydrolysis of ATP coupled with the electrogenic transport of potassium into the cytoplasm. This subunit acts as a catalytic chaperone that increases the ATP-binding affinity of the ATP-hydrolyzing subunit KdpB by the formation of a transient KdpB/KdpC/ATP ternary complex.</text>
</comment>
<comment type="subcellular location">
    <subcellularLocation>
        <location evidence="11">Cell membrane</location>
        <topology evidence="11">Single-pass membrane protein</topology>
    </subcellularLocation>
</comment>
<name>A0ABY0IUM1_9RHOO</name>
<evidence type="ECO:0000256" key="11">
    <source>
        <dbReference type="HAMAP-Rule" id="MF_00276"/>
    </source>
</evidence>
<protein>
    <recommendedName>
        <fullName evidence="11">Potassium-transporting ATPase KdpC subunit</fullName>
    </recommendedName>
    <alternativeName>
        <fullName evidence="11">ATP phosphohydrolase [potassium-transporting] C chain</fullName>
    </alternativeName>
    <alternativeName>
        <fullName evidence="11">Potassium-binding and translocating subunit C</fullName>
    </alternativeName>
    <alternativeName>
        <fullName evidence="11">Potassium-translocating ATPase C chain</fullName>
    </alternativeName>
</protein>
<evidence type="ECO:0000256" key="10">
    <source>
        <dbReference type="ARBA" id="ARBA00023136"/>
    </source>
</evidence>
<keyword evidence="3 11" id="KW-0633">Potassium transport</keyword>